<keyword evidence="3" id="KW-0378">Hydrolase</keyword>
<dbReference type="PANTHER" id="PTHR30471:SF3">
    <property type="entry name" value="UPF0758 PROTEIN YEES-RELATED"/>
    <property type="match status" value="1"/>
</dbReference>
<organism evidence="8">
    <name type="scientific">candidate division WOR-3 bacterium</name>
    <dbReference type="NCBI Taxonomy" id="2052148"/>
    <lineage>
        <taxon>Bacteria</taxon>
        <taxon>Bacteria division WOR-3</taxon>
    </lineage>
</organism>
<dbReference type="InterPro" id="IPR025657">
    <property type="entry name" value="RadC_JAB"/>
</dbReference>
<dbReference type="NCBIfam" id="NF000642">
    <property type="entry name" value="PRK00024.1"/>
    <property type="match status" value="1"/>
</dbReference>
<proteinExistence type="inferred from homology"/>
<dbReference type="CDD" id="cd08071">
    <property type="entry name" value="MPN_DUF2466"/>
    <property type="match status" value="1"/>
</dbReference>
<evidence type="ECO:0000313" key="8">
    <source>
        <dbReference type="EMBL" id="HGW91469.1"/>
    </source>
</evidence>
<dbReference type="NCBIfam" id="TIGR00608">
    <property type="entry name" value="radc"/>
    <property type="match status" value="1"/>
</dbReference>
<dbReference type="EMBL" id="DTHG01000034">
    <property type="protein sequence ID" value="HGW91469.1"/>
    <property type="molecule type" value="Genomic_DNA"/>
</dbReference>
<evidence type="ECO:0000256" key="4">
    <source>
        <dbReference type="ARBA" id="ARBA00022833"/>
    </source>
</evidence>
<dbReference type="Gene3D" id="3.40.140.10">
    <property type="entry name" value="Cytidine Deaminase, domain 2"/>
    <property type="match status" value="1"/>
</dbReference>
<dbReference type="InterPro" id="IPR037518">
    <property type="entry name" value="MPN"/>
</dbReference>
<dbReference type="Pfam" id="PF20582">
    <property type="entry name" value="UPF0758_N"/>
    <property type="match status" value="1"/>
</dbReference>
<evidence type="ECO:0000256" key="5">
    <source>
        <dbReference type="ARBA" id="ARBA00023049"/>
    </source>
</evidence>
<dbReference type="GO" id="GO:0046872">
    <property type="term" value="F:metal ion binding"/>
    <property type="evidence" value="ECO:0007669"/>
    <property type="project" value="UniProtKB-KW"/>
</dbReference>
<dbReference type="Pfam" id="PF04002">
    <property type="entry name" value="RadC"/>
    <property type="match status" value="1"/>
</dbReference>
<dbReference type="GO" id="GO:0008237">
    <property type="term" value="F:metallopeptidase activity"/>
    <property type="evidence" value="ECO:0007669"/>
    <property type="project" value="UniProtKB-KW"/>
</dbReference>
<accession>A0A7C4YHS6</accession>
<dbReference type="SUPFAM" id="SSF102712">
    <property type="entry name" value="JAB1/MPN domain"/>
    <property type="match status" value="1"/>
</dbReference>
<keyword evidence="4" id="KW-0862">Zinc</keyword>
<dbReference type="InterPro" id="IPR001405">
    <property type="entry name" value="UPF0758"/>
</dbReference>
<comment type="similarity">
    <text evidence="6">Belongs to the UPF0758 family.</text>
</comment>
<keyword evidence="2" id="KW-0479">Metal-binding</keyword>
<dbReference type="AlphaFoldDB" id="A0A7C4YHS6"/>
<gene>
    <name evidence="8" type="ORF">ENV67_02880</name>
</gene>
<dbReference type="PROSITE" id="PS01302">
    <property type="entry name" value="UPF0758"/>
    <property type="match status" value="1"/>
</dbReference>
<dbReference type="PROSITE" id="PS50249">
    <property type="entry name" value="MPN"/>
    <property type="match status" value="1"/>
</dbReference>
<evidence type="ECO:0000256" key="2">
    <source>
        <dbReference type="ARBA" id="ARBA00022723"/>
    </source>
</evidence>
<protein>
    <submittedName>
        <fullName evidence="8">JAB domain-containing protein</fullName>
    </submittedName>
</protein>
<feature type="domain" description="MPN" evidence="7">
    <location>
        <begin position="109"/>
        <end position="231"/>
    </location>
</feature>
<keyword evidence="1" id="KW-0645">Protease</keyword>
<evidence type="ECO:0000256" key="6">
    <source>
        <dbReference type="RuleBase" id="RU003797"/>
    </source>
</evidence>
<comment type="caution">
    <text evidence="8">The sequence shown here is derived from an EMBL/GenBank/DDBJ whole genome shotgun (WGS) entry which is preliminary data.</text>
</comment>
<sequence length="233" mass="26195">MAKEKKYPKAIYNWPEDERPRERLLKFGADKLSDTELLAILLRVGSSGKSAVDMARELINEFGTFRNIDSKSFVELKRKGLGIAKIAQIKAAIEIGKRFLKEKSLTKIKVKTSKDVVDYFIPYLRDMKKEVFKAVLLDGKNKIIKDVTISEGTLTKSIVHPREVIKEAVAESSAALVLIHNHPSGEPQPSQDDIEITNHIISACELVGIKVLDHIIIGDNSYFSFFNEGLIKE</sequence>
<dbReference type="InterPro" id="IPR046778">
    <property type="entry name" value="UPF0758_N"/>
</dbReference>
<dbReference type="PANTHER" id="PTHR30471">
    <property type="entry name" value="DNA REPAIR PROTEIN RADC"/>
    <property type="match status" value="1"/>
</dbReference>
<evidence type="ECO:0000256" key="3">
    <source>
        <dbReference type="ARBA" id="ARBA00022801"/>
    </source>
</evidence>
<reference evidence="8" key="1">
    <citation type="journal article" date="2020" name="mSystems">
        <title>Genome- and Community-Level Interaction Insights into Carbon Utilization and Element Cycling Functions of Hydrothermarchaeota in Hydrothermal Sediment.</title>
        <authorList>
            <person name="Zhou Z."/>
            <person name="Liu Y."/>
            <person name="Xu W."/>
            <person name="Pan J."/>
            <person name="Luo Z.H."/>
            <person name="Li M."/>
        </authorList>
    </citation>
    <scope>NUCLEOTIDE SEQUENCE [LARGE SCALE GENOMIC DNA]</scope>
    <source>
        <strain evidence="8">SpSt-780</strain>
    </source>
</reference>
<evidence type="ECO:0000259" key="7">
    <source>
        <dbReference type="PROSITE" id="PS50249"/>
    </source>
</evidence>
<evidence type="ECO:0000256" key="1">
    <source>
        <dbReference type="ARBA" id="ARBA00022670"/>
    </source>
</evidence>
<name>A0A7C4YHS6_UNCW3</name>
<dbReference type="InterPro" id="IPR020891">
    <property type="entry name" value="UPF0758_CS"/>
</dbReference>
<dbReference type="GO" id="GO:0006508">
    <property type="term" value="P:proteolysis"/>
    <property type="evidence" value="ECO:0007669"/>
    <property type="project" value="UniProtKB-KW"/>
</dbReference>
<keyword evidence="5" id="KW-0482">Metalloprotease</keyword>